<protein>
    <submittedName>
        <fullName evidence="2">1,4-butanediol diacrylate esterase</fullName>
    </submittedName>
</protein>
<feature type="domain" description="Beta-lactamase-related" evidence="1">
    <location>
        <begin position="26"/>
        <end position="375"/>
    </location>
</feature>
<dbReference type="Pfam" id="PF00144">
    <property type="entry name" value="Beta-lactamase"/>
    <property type="match status" value="1"/>
</dbReference>
<dbReference type="SUPFAM" id="SSF56601">
    <property type="entry name" value="beta-lactamase/transpeptidase-like"/>
    <property type="match status" value="1"/>
</dbReference>
<dbReference type="InterPro" id="IPR050789">
    <property type="entry name" value="Diverse_Enzym_Activities"/>
</dbReference>
<dbReference type="AlphaFoldDB" id="A0A074TCE8"/>
<comment type="caution">
    <text evidence="2">The sequence shown here is derived from an EMBL/GenBank/DDBJ whole genome shotgun (WGS) entry which is preliminary data.</text>
</comment>
<dbReference type="STRING" id="1185766.SAMN05216224_12310"/>
<dbReference type="InterPro" id="IPR001466">
    <property type="entry name" value="Beta-lactam-related"/>
</dbReference>
<dbReference type="Gene3D" id="3.40.710.10">
    <property type="entry name" value="DD-peptidase/beta-lactamase superfamily"/>
    <property type="match status" value="1"/>
</dbReference>
<dbReference type="OrthoDB" id="5377981at2"/>
<dbReference type="eggNOG" id="COG1680">
    <property type="taxonomic scope" value="Bacteria"/>
</dbReference>
<name>A0A074TCE8_9RHOB</name>
<reference evidence="2 3" key="1">
    <citation type="submission" date="2014-03" db="EMBL/GenBank/DDBJ databases">
        <title>The draft genome sequence of Thioclava dalianensis DLFJ1-1.</title>
        <authorList>
            <person name="Lai Q."/>
            <person name="Shao Z."/>
        </authorList>
    </citation>
    <scope>NUCLEOTIDE SEQUENCE [LARGE SCALE GENOMIC DNA]</scope>
    <source>
        <strain evidence="2 3">DLFJ1-1</strain>
    </source>
</reference>
<dbReference type="EMBL" id="JHEH01000080">
    <property type="protein sequence ID" value="KEP67805.1"/>
    <property type="molecule type" value="Genomic_DNA"/>
</dbReference>
<dbReference type="RefSeq" id="WP_009807932.1">
    <property type="nucleotide sequence ID" value="NZ_FOVB01000023.1"/>
</dbReference>
<evidence type="ECO:0000313" key="2">
    <source>
        <dbReference type="EMBL" id="KEP67805.1"/>
    </source>
</evidence>
<gene>
    <name evidence="2" type="ORF">DL1_20340</name>
</gene>
<accession>A0A074TCE8</accession>
<dbReference type="PANTHER" id="PTHR43283">
    <property type="entry name" value="BETA-LACTAMASE-RELATED"/>
    <property type="match status" value="1"/>
</dbReference>
<evidence type="ECO:0000259" key="1">
    <source>
        <dbReference type="Pfam" id="PF00144"/>
    </source>
</evidence>
<dbReference type="InterPro" id="IPR012338">
    <property type="entry name" value="Beta-lactam/transpept-like"/>
</dbReference>
<sequence>MKDINPNDLKIRCDAVLNGLGTGPSRVPGVVAMATDRNGDIYAGAAGERRLDGDAMTEDTVFAIFSTTKAIAGTTALQCVEEGLLDLDAPAKNYAPAIGELKVIDGFDADGTPRLRAPKSDVTTRQLMLHTAGFGYDFFNETYKRLAEEQGQPSVVTGSRACIETPLLFDPGTKWEYGTNIDWVGQVVEGIRGKRLGEVMKERIFDQLGMQDIAFTRTPDMKERTATIHARGEDGGLTPMDDFALPDDPEVHMGGHGLYATVPEYMKFIRMWLNDGAGPNGRVLKPETVEWAVQGALVPPQKVTMLPGVIPSLSNDAEFFPGIPKDWSYTFMVNTEDASTGRPAGAIGWAGLANSYYWIDRKNGIGGYWATQILPFADGVSFPGYMDFESAVYAALSGQ</sequence>
<organism evidence="2 3">
    <name type="scientific">Thioclava dalianensis</name>
    <dbReference type="NCBI Taxonomy" id="1185766"/>
    <lineage>
        <taxon>Bacteria</taxon>
        <taxon>Pseudomonadati</taxon>
        <taxon>Pseudomonadota</taxon>
        <taxon>Alphaproteobacteria</taxon>
        <taxon>Rhodobacterales</taxon>
        <taxon>Paracoccaceae</taxon>
        <taxon>Thioclava</taxon>
    </lineage>
</organism>
<evidence type="ECO:0000313" key="3">
    <source>
        <dbReference type="Proteomes" id="UP000027725"/>
    </source>
</evidence>
<dbReference type="Proteomes" id="UP000027725">
    <property type="component" value="Unassembled WGS sequence"/>
</dbReference>
<dbReference type="PANTHER" id="PTHR43283:SF3">
    <property type="entry name" value="BETA-LACTAMASE FAMILY PROTEIN (AFU_ORTHOLOGUE AFUA_5G07500)"/>
    <property type="match status" value="1"/>
</dbReference>
<keyword evidence="3" id="KW-1185">Reference proteome</keyword>
<proteinExistence type="predicted"/>